<feature type="domain" description="Peptidase S1" evidence="5">
    <location>
        <begin position="3"/>
        <end position="233"/>
    </location>
</feature>
<reference evidence="6 7" key="2">
    <citation type="journal article" date="2008" name="Nature">
        <title>The Phaeodactylum genome reveals the evolutionary history of diatom genomes.</title>
        <authorList>
            <person name="Bowler C."/>
            <person name="Allen A.E."/>
            <person name="Badger J.H."/>
            <person name="Grimwood J."/>
            <person name="Jabbari K."/>
            <person name="Kuo A."/>
            <person name="Maheswari U."/>
            <person name="Martens C."/>
            <person name="Maumus F."/>
            <person name="Otillar R.P."/>
            <person name="Rayko E."/>
            <person name="Salamov A."/>
            <person name="Vandepoele K."/>
            <person name="Beszteri B."/>
            <person name="Gruber A."/>
            <person name="Heijde M."/>
            <person name="Katinka M."/>
            <person name="Mock T."/>
            <person name="Valentin K."/>
            <person name="Verret F."/>
            <person name="Berges J.A."/>
            <person name="Brownlee C."/>
            <person name="Cadoret J.P."/>
            <person name="Chiovitti A."/>
            <person name="Choi C.J."/>
            <person name="Coesel S."/>
            <person name="De Martino A."/>
            <person name="Detter J.C."/>
            <person name="Durkin C."/>
            <person name="Falciatore A."/>
            <person name="Fournet J."/>
            <person name="Haruta M."/>
            <person name="Huysman M.J."/>
            <person name="Jenkins B.D."/>
            <person name="Jiroutova K."/>
            <person name="Jorgensen R.E."/>
            <person name="Joubert Y."/>
            <person name="Kaplan A."/>
            <person name="Kroger N."/>
            <person name="Kroth P.G."/>
            <person name="La Roche J."/>
            <person name="Lindquist E."/>
            <person name="Lommer M."/>
            <person name="Martin-Jezequel V."/>
            <person name="Lopez P.J."/>
            <person name="Lucas S."/>
            <person name="Mangogna M."/>
            <person name="McGinnis K."/>
            <person name="Medlin L.K."/>
            <person name="Montsant A."/>
            <person name="Oudot-Le Secq M.P."/>
            <person name="Napoli C."/>
            <person name="Obornik M."/>
            <person name="Parker M.S."/>
            <person name="Petit J.L."/>
            <person name="Porcel B.M."/>
            <person name="Poulsen N."/>
            <person name="Robison M."/>
            <person name="Rychlewski L."/>
            <person name="Rynearson T.A."/>
            <person name="Schmutz J."/>
            <person name="Shapiro H."/>
            <person name="Siaut M."/>
            <person name="Stanley M."/>
            <person name="Sussman M.R."/>
            <person name="Taylor A.R."/>
            <person name="Vardi A."/>
            <person name="von Dassow P."/>
            <person name="Vyverman W."/>
            <person name="Willis A."/>
            <person name="Wyrwicz L.S."/>
            <person name="Rokhsar D.S."/>
            <person name="Weissenbach J."/>
            <person name="Armbrust E.V."/>
            <person name="Green B.R."/>
            <person name="Van de Peer Y."/>
            <person name="Grigoriev I.V."/>
        </authorList>
    </citation>
    <scope>NUCLEOTIDE SEQUENCE [LARGE SCALE GENOMIC DNA]</scope>
    <source>
        <strain evidence="6 7">CCMP1335</strain>
    </source>
</reference>
<dbReference type="OMA" id="YTRTAPY"/>
<accession>B8C7F6</accession>
<dbReference type="InterPro" id="IPR050430">
    <property type="entry name" value="Peptidase_S1"/>
</dbReference>
<dbReference type="PANTHER" id="PTHR24276:SF91">
    <property type="entry name" value="AT26814P-RELATED"/>
    <property type="match status" value="1"/>
</dbReference>
<dbReference type="CDD" id="cd00190">
    <property type="entry name" value="Tryp_SPc"/>
    <property type="match status" value="1"/>
</dbReference>
<dbReference type="MEROPS" id="S01.413"/>
<evidence type="ECO:0000256" key="1">
    <source>
        <dbReference type="ARBA" id="ARBA00007664"/>
    </source>
</evidence>
<dbReference type="PANTHER" id="PTHR24276">
    <property type="entry name" value="POLYSERASE-RELATED"/>
    <property type="match status" value="1"/>
</dbReference>
<dbReference type="PROSITE" id="PS00134">
    <property type="entry name" value="TRYPSIN_HIS"/>
    <property type="match status" value="1"/>
</dbReference>
<dbReference type="AlphaFoldDB" id="B8C7F6"/>
<dbReference type="SUPFAM" id="SSF50494">
    <property type="entry name" value="Trypsin-like serine proteases"/>
    <property type="match status" value="1"/>
</dbReference>
<dbReference type="InParanoid" id="B8C7F6"/>
<dbReference type="InterPro" id="IPR018114">
    <property type="entry name" value="TRYPSIN_HIS"/>
</dbReference>
<evidence type="ECO:0000256" key="2">
    <source>
        <dbReference type="ARBA" id="ARBA00023026"/>
    </source>
</evidence>
<keyword evidence="4" id="KW-0720">Serine protease</keyword>
<evidence type="ECO:0000313" key="6">
    <source>
        <dbReference type="EMBL" id="EED90735.1"/>
    </source>
</evidence>
<dbReference type="PROSITE" id="PS50240">
    <property type="entry name" value="TRYPSIN_DOM"/>
    <property type="match status" value="1"/>
</dbReference>
<dbReference type="eggNOG" id="KOG3627">
    <property type="taxonomic scope" value="Eukaryota"/>
</dbReference>
<dbReference type="EMBL" id="CM000644">
    <property type="protein sequence ID" value="EED90735.1"/>
    <property type="molecule type" value="Genomic_DNA"/>
</dbReference>
<keyword evidence="3" id="KW-1015">Disulfide bond</keyword>
<dbReference type="InterPro" id="IPR009003">
    <property type="entry name" value="Peptidase_S1_PA"/>
</dbReference>
<gene>
    <name evidence="6" type="ORF">THAPSDRAFT_263452</name>
</gene>
<evidence type="ECO:0000256" key="3">
    <source>
        <dbReference type="ARBA" id="ARBA00023157"/>
    </source>
</evidence>
<dbReference type="PaxDb" id="35128-Thaps263452"/>
<comment type="similarity">
    <text evidence="1">Belongs to the peptidase S1 family.</text>
</comment>
<keyword evidence="4" id="KW-0378">Hydrolase</keyword>
<protein>
    <submittedName>
        <fullName evidence="6">Trypsin-like serine protease</fullName>
    </submittedName>
</protein>
<sequence>TRIVGGSQVSYCRYSYTVSLQDSIGHFCGGSLIAKDVVLTAAHCQGGNYDVVINRHDLGTNTGDRIKMVKEIPHPKYNDRTTNYDFNLVFLDRPTNQNVALVNLNDNKNSPSVNEEVWVMGWGDTVADDYVQRLSDKLMDVSVNVISNGDCDASEGSINGQISDQMLCARDNNEDACQGDSGGPLVLRGNDNSGAKDVQVGVVSWGIGCASKSFPGVYSRVSEAYDWIKDEVCSRSSD</sequence>
<dbReference type="PROSITE" id="PS00135">
    <property type="entry name" value="TRYPSIN_SER"/>
    <property type="match status" value="1"/>
</dbReference>
<evidence type="ECO:0000256" key="4">
    <source>
        <dbReference type="RuleBase" id="RU363034"/>
    </source>
</evidence>
<dbReference type="InterPro" id="IPR043504">
    <property type="entry name" value="Peptidase_S1_PA_chymotrypsin"/>
</dbReference>
<organism evidence="6 7">
    <name type="scientific">Thalassiosira pseudonana</name>
    <name type="common">Marine diatom</name>
    <name type="synonym">Cyclotella nana</name>
    <dbReference type="NCBI Taxonomy" id="35128"/>
    <lineage>
        <taxon>Eukaryota</taxon>
        <taxon>Sar</taxon>
        <taxon>Stramenopiles</taxon>
        <taxon>Ochrophyta</taxon>
        <taxon>Bacillariophyta</taxon>
        <taxon>Coscinodiscophyceae</taxon>
        <taxon>Thalassiosirophycidae</taxon>
        <taxon>Thalassiosirales</taxon>
        <taxon>Thalassiosiraceae</taxon>
        <taxon>Thalassiosira</taxon>
    </lineage>
</organism>
<evidence type="ECO:0000259" key="5">
    <source>
        <dbReference type="PROSITE" id="PS50240"/>
    </source>
</evidence>
<dbReference type="GO" id="GO:0004252">
    <property type="term" value="F:serine-type endopeptidase activity"/>
    <property type="evidence" value="ECO:0000318"/>
    <property type="project" value="GO_Central"/>
</dbReference>
<dbReference type="GeneID" id="7444934"/>
<dbReference type="RefSeq" id="XP_002291884.1">
    <property type="nucleotide sequence ID" value="XM_002291848.1"/>
</dbReference>
<dbReference type="Pfam" id="PF00089">
    <property type="entry name" value="Trypsin"/>
    <property type="match status" value="1"/>
</dbReference>
<proteinExistence type="inferred from homology"/>
<dbReference type="InterPro" id="IPR001314">
    <property type="entry name" value="Peptidase_S1A"/>
</dbReference>
<dbReference type="HOGENOM" id="CLU_006842_7_0_1"/>
<dbReference type="InterPro" id="IPR001254">
    <property type="entry name" value="Trypsin_dom"/>
</dbReference>
<feature type="non-terminal residue" evidence="6">
    <location>
        <position position="238"/>
    </location>
</feature>
<dbReference type="SMART" id="SM00020">
    <property type="entry name" value="Tryp_SPc"/>
    <property type="match status" value="1"/>
</dbReference>
<evidence type="ECO:0000313" key="7">
    <source>
        <dbReference type="Proteomes" id="UP000001449"/>
    </source>
</evidence>
<keyword evidence="7" id="KW-1185">Reference proteome</keyword>
<dbReference type="STRING" id="35128.B8C7F6"/>
<dbReference type="KEGG" id="tps:THAPSDRAFT_263452"/>
<keyword evidence="2" id="KW-0843">Virulence</keyword>
<dbReference type="Gene3D" id="2.40.10.10">
    <property type="entry name" value="Trypsin-like serine proteases"/>
    <property type="match status" value="1"/>
</dbReference>
<feature type="non-terminal residue" evidence="6">
    <location>
        <position position="1"/>
    </location>
</feature>
<dbReference type="GO" id="GO:0006508">
    <property type="term" value="P:proteolysis"/>
    <property type="evidence" value="ECO:0007669"/>
    <property type="project" value="UniProtKB-KW"/>
</dbReference>
<reference evidence="6 7" key="1">
    <citation type="journal article" date="2004" name="Science">
        <title>The genome of the diatom Thalassiosira pseudonana: ecology, evolution, and metabolism.</title>
        <authorList>
            <person name="Armbrust E.V."/>
            <person name="Berges J.A."/>
            <person name="Bowler C."/>
            <person name="Green B.R."/>
            <person name="Martinez D."/>
            <person name="Putnam N.H."/>
            <person name="Zhou S."/>
            <person name="Allen A.E."/>
            <person name="Apt K.E."/>
            <person name="Bechner M."/>
            <person name="Brzezinski M.A."/>
            <person name="Chaal B.K."/>
            <person name="Chiovitti A."/>
            <person name="Davis A.K."/>
            <person name="Demarest M.S."/>
            <person name="Detter J.C."/>
            <person name="Glavina T."/>
            <person name="Goodstein D."/>
            <person name="Hadi M.Z."/>
            <person name="Hellsten U."/>
            <person name="Hildebrand M."/>
            <person name="Jenkins B.D."/>
            <person name="Jurka J."/>
            <person name="Kapitonov V.V."/>
            <person name="Kroger N."/>
            <person name="Lau W.W."/>
            <person name="Lane T.W."/>
            <person name="Larimer F.W."/>
            <person name="Lippmeier J.C."/>
            <person name="Lucas S."/>
            <person name="Medina M."/>
            <person name="Montsant A."/>
            <person name="Obornik M."/>
            <person name="Parker M.S."/>
            <person name="Palenik B."/>
            <person name="Pazour G.J."/>
            <person name="Richardson P.M."/>
            <person name="Rynearson T.A."/>
            <person name="Saito M.A."/>
            <person name="Schwartz D.C."/>
            <person name="Thamatrakoln K."/>
            <person name="Valentin K."/>
            <person name="Vardi A."/>
            <person name="Wilkerson F.P."/>
            <person name="Rokhsar D.S."/>
        </authorList>
    </citation>
    <scope>NUCLEOTIDE SEQUENCE [LARGE SCALE GENOMIC DNA]</scope>
    <source>
        <strain evidence="6 7">CCMP1335</strain>
    </source>
</reference>
<keyword evidence="4" id="KW-0645">Protease</keyword>
<dbReference type="FunFam" id="2.40.10.10:FF:000178">
    <property type="entry name" value="Trypsin-like serine protease"/>
    <property type="match status" value="1"/>
</dbReference>
<name>B8C7F6_THAPS</name>
<dbReference type="Proteomes" id="UP000001449">
    <property type="component" value="Chromosome 8"/>
</dbReference>
<dbReference type="InterPro" id="IPR033116">
    <property type="entry name" value="TRYPSIN_SER"/>
</dbReference>
<dbReference type="PRINTS" id="PR00722">
    <property type="entry name" value="CHYMOTRYPSIN"/>
</dbReference>